<dbReference type="InParanoid" id="E8QYY3"/>
<keyword evidence="3" id="KW-1185">Reference proteome</keyword>
<feature type="compositionally biased region" description="Polar residues" evidence="1">
    <location>
        <begin position="363"/>
        <end position="383"/>
    </location>
</feature>
<dbReference type="RefSeq" id="WP_013564408.1">
    <property type="nucleotide sequence ID" value="NC_014962.1"/>
</dbReference>
<evidence type="ECO:0000313" key="3">
    <source>
        <dbReference type="Proteomes" id="UP000008631"/>
    </source>
</evidence>
<dbReference type="OrthoDB" id="268440at2"/>
<dbReference type="KEGG" id="ipa:Isop_1535"/>
<evidence type="ECO:0000256" key="1">
    <source>
        <dbReference type="SAM" id="MobiDB-lite"/>
    </source>
</evidence>
<dbReference type="AlphaFoldDB" id="E8QYY3"/>
<reference key="1">
    <citation type="submission" date="2010-11" db="EMBL/GenBank/DDBJ databases">
        <title>The complete sequence of chromosome of Isophaera pallida ATCC 43644.</title>
        <authorList>
            <consortium name="US DOE Joint Genome Institute (JGI-PGF)"/>
            <person name="Lucas S."/>
            <person name="Copeland A."/>
            <person name="Lapidus A."/>
            <person name="Bruce D."/>
            <person name="Goodwin L."/>
            <person name="Pitluck S."/>
            <person name="Kyrpides N."/>
            <person name="Mavromatis K."/>
            <person name="Pagani I."/>
            <person name="Ivanova N."/>
            <person name="Saunders E."/>
            <person name="Brettin T."/>
            <person name="Detter J.C."/>
            <person name="Han C."/>
            <person name="Tapia R."/>
            <person name="Land M."/>
            <person name="Hauser L."/>
            <person name="Markowitz V."/>
            <person name="Cheng J.-F."/>
            <person name="Hugenholtz P."/>
            <person name="Woyke T."/>
            <person name="Wu D."/>
            <person name="Eisen J.A."/>
        </authorList>
    </citation>
    <scope>NUCLEOTIDE SEQUENCE</scope>
    <source>
        <strain>ATCC 43644</strain>
    </source>
</reference>
<proteinExistence type="predicted"/>
<reference evidence="2 3" key="2">
    <citation type="journal article" date="2011" name="Stand. Genomic Sci.">
        <title>Complete genome sequence of Isosphaera pallida type strain (IS1B).</title>
        <authorList>
            <consortium name="US DOE Joint Genome Institute (JGI-PGF)"/>
            <person name="Goker M."/>
            <person name="Cleland D."/>
            <person name="Saunders E."/>
            <person name="Lapidus A."/>
            <person name="Nolan M."/>
            <person name="Lucas S."/>
            <person name="Hammon N."/>
            <person name="Deshpande S."/>
            <person name="Cheng J.F."/>
            <person name="Tapia R."/>
            <person name="Han C."/>
            <person name="Goodwin L."/>
            <person name="Pitluck S."/>
            <person name="Liolios K."/>
            <person name="Pagani I."/>
            <person name="Ivanova N."/>
            <person name="Mavromatis K."/>
            <person name="Pati A."/>
            <person name="Chen A."/>
            <person name="Palaniappan K."/>
            <person name="Land M."/>
            <person name="Hauser L."/>
            <person name="Chang Y.J."/>
            <person name="Jeffries C.D."/>
            <person name="Detter J.C."/>
            <person name="Beck B."/>
            <person name="Woyke T."/>
            <person name="Bristow J."/>
            <person name="Eisen J.A."/>
            <person name="Markowitz V."/>
            <person name="Hugenholtz P."/>
            <person name="Kyrpides N.C."/>
            <person name="Klenk H.P."/>
        </authorList>
    </citation>
    <scope>NUCLEOTIDE SEQUENCE [LARGE SCALE GENOMIC DNA]</scope>
    <source>
        <strain evidence="3">ATCC 43644 / DSM 9630 / IS1B</strain>
    </source>
</reference>
<dbReference type="InterPro" id="IPR023170">
    <property type="entry name" value="HhH_base_excis_C"/>
</dbReference>
<dbReference type="STRING" id="575540.Isop_1535"/>
<gene>
    <name evidence="2" type="ordered locus">Isop_1535</name>
</gene>
<feature type="compositionally biased region" description="Polar residues" evidence="1">
    <location>
        <begin position="318"/>
        <end position="328"/>
    </location>
</feature>
<name>E8QYY3_ISOPI</name>
<dbReference type="EMBL" id="CP002353">
    <property type="protein sequence ID" value="ADV62120.1"/>
    <property type="molecule type" value="Genomic_DNA"/>
</dbReference>
<feature type="region of interest" description="Disordered" evidence="1">
    <location>
        <begin position="243"/>
        <end position="395"/>
    </location>
</feature>
<accession>E8QYY3</accession>
<organism evidence="2 3">
    <name type="scientific">Isosphaera pallida (strain ATCC 43644 / DSM 9630 / IS1B)</name>
    <dbReference type="NCBI Taxonomy" id="575540"/>
    <lineage>
        <taxon>Bacteria</taxon>
        <taxon>Pseudomonadati</taxon>
        <taxon>Planctomycetota</taxon>
        <taxon>Planctomycetia</taxon>
        <taxon>Isosphaerales</taxon>
        <taxon>Isosphaeraceae</taxon>
        <taxon>Isosphaera</taxon>
    </lineage>
</organism>
<dbReference type="Gene3D" id="1.10.340.30">
    <property type="entry name" value="Hypothetical protein, domain 2"/>
    <property type="match status" value="1"/>
</dbReference>
<dbReference type="eggNOG" id="COG0177">
    <property type="taxonomic scope" value="Bacteria"/>
</dbReference>
<sequence>MMATPTKAQILNELLGLLDVEFQRLAERSDTGEAMLPDSTPGGRMPVLDAMLLGICRENAGHLAAIKALRRLKTDFFDFNEVRVSRVKDLLDVLDLPDAETRARTILRLLKQVFNHIVKTGDKARLEVVLDVLARKPQKEALKALERFEAFTQSDHVQATVIQSALGGHALPLDAVTRGLLERLEVLDPGLDPAAARSQLERLVPKARGVEFLMRLELLAGRLPGVELDVEQLRLEVRRRLGLPESAAQSSSSAGSSEREAGTSSAPAAKPSGSRSARGRSKASASSVSNTTAPATTASETATDPLVSTNHQIRDETSQASETIAPTPSSVSSQSVQHPNREQPGGETVVEPRHENGPPPLRKSQNAKRSNPNAPTEPPFTNGSPPPRSKRSRKS</sequence>
<protein>
    <submittedName>
        <fullName evidence="2">Uncharacterized protein</fullName>
    </submittedName>
</protein>
<evidence type="ECO:0000313" key="2">
    <source>
        <dbReference type="EMBL" id="ADV62120.1"/>
    </source>
</evidence>
<dbReference type="HOGENOM" id="CLU_697874_0_0_0"/>
<dbReference type="Gene3D" id="1.10.1670.10">
    <property type="entry name" value="Helix-hairpin-Helix base-excision DNA repair enzymes (C-terminal)"/>
    <property type="match status" value="1"/>
</dbReference>
<dbReference type="Proteomes" id="UP000008631">
    <property type="component" value="Chromosome"/>
</dbReference>
<feature type="compositionally biased region" description="Low complexity" evidence="1">
    <location>
        <begin position="245"/>
        <end position="303"/>
    </location>
</feature>